<feature type="region of interest" description="Disordered" evidence="1">
    <location>
        <begin position="1"/>
        <end position="135"/>
    </location>
</feature>
<dbReference type="Proteomes" id="UP000076874">
    <property type="component" value="Unassembled WGS sequence"/>
</dbReference>
<comment type="caution">
    <text evidence="2">The sequence shown here is derived from an EMBL/GenBank/DDBJ whole genome shotgun (WGS) entry which is preliminary data.</text>
</comment>
<dbReference type="Pfam" id="PF11326">
    <property type="entry name" value="PANTS-like"/>
    <property type="match status" value="1"/>
</dbReference>
<protein>
    <submittedName>
        <fullName evidence="2">Uncharacterized protein</fullName>
    </submittedName>
</protein>
<feature type="compositionally biased region" description="Pro residues" evidence="1">
    <location>
        <begin position="34"/>
        <end position="47"/>
    </location>
</feature>
<dbReference type="EMBL" id="AZHD01000002">
    <property type="protein sequence ID" value="OAA67153.1"/>
    <property type="molecule type" value="Genomic_DNA"/>
</dbReference>
<evidence type="ECO:0000256" key="1">
    <source>
        <dbReference type="SAM" id="MobiDB-lite"/>
    </source>
</evidence>
<gene>
    <name evidence="2" type="ORF">SPI_01729</name>
</gene>
<dbReference type="AlphaFoldDB" id="A0A167Z6D9"/>
<dbReference type="PANTHER" id="PTHR28052:SF1">
    <property type="entry name" value="UPF0545 PROTEIN C22ORF39"/>
    <property type="match status" value="1"/>
</dbReference>
<feature type="compositionally biased region" description="Low complexity" evidence="1">
    <location>
        <begin position="20"/>
        <end position="32"/>
    </location>
</feature>
<dbReference type="STRING" id="1081102.A0A167Z6D9"/>
<proteinExistence type="predicted"/>
<reference evidence="2 3" key="1">
    <citation type="journal article" date="2016" name="Genome Biol. Evol.">
        <title>Divergent and convergent evolution of fungal pathogenicity.</title>
        <authorList>
            <person name="Shang Y."/>
            <person name="Xiao G."/>
            <person name="Zheng P."/>
            <person name="Cen K."/>
            <person name="Zhan S."/>
            <person name="Wang C."/>
        </authorList>
    </citation>
    <scope>NUCLEOTIDE SEQUENCE [LARGE SCALE GENOMIC DNA]</scope>
    <source>
        <strain evidence="2 3">RCEF 264</strain>
    </source>
</reference>
<dbReference type="PANTHER" id="PTHR28052">
    <property type="entry name" value="UPF0545 PROTEIN C22ORF39"/>
    <property type="match status" value="1"/>
</dbReference>
<accession>A0A167Z6D9</accession>
<evidence type="ECO:0000313" key="2">
    <source>
        <dbReference type="EMBL" id="OAA67153.1"/>
    </source>
</evidence>
<feature type="compositionally biased region" description="Low complexity" evidence="1">
    <location>
        <begin position="1"/>
        <end position="13"/>
    </location>
</feature>
<organism evidence="2 3">
    <name type="scientific">Niveomyces insectorum RCEF 264</name>
    <dbReference type="NCBI Taxonomy" id="1081102"/>
    <lineage>
        <taxon>Eukaryota</taxon>
        <taxon>Fungi</taxon>
        <taxon>Dikarya</taxon>
        <taxon>Ascomycota</taxon>
        <taxon>Pezizomycotina</taxon>
        <taxon>Sordariomycetes</taxon>
        <taxon>Hypocreomycetidae</taxon>
        <taxon>Hypocreales</taxon>
        <taxon>Cordycipitaceae</taxon>
        <taxon>Niveomyces</taxon>
    </lineage>
</organism>
<keyword evidence="3" id="KW-1185">Reference proteome</keyword>
<dbReference type="OrthoDB" id="2017405at2759"/>
<dbReference type="InterPro" id="IPR021475">
    <property type="entry name" value="Pants/Emi1-like"/>
</dbReference>
<name>A0A167Z6D9_9HYPO</name>
<feature type="region of interest" description="Disordered" evidence="1">
    <location>
        <begin position="253"/>
        <end position="278"/>
    </location>
</feature>
<sequence length="306" mass="33334">MGWFWSSTQSSAPEAPPPAAQAHQSEPAQSPSTPRRPPPPPPPPPPADSHDGNADDDAELRKFIALFHEADANEKQQDRTTSTAVQAGDAAAAAAAAPPTHRSSWFAAWSRKNEEDDNGSSSSSSSTVVPTRERSLAEATLPTNMSCRQAFDLAWACQSPAGQWRAVYRHGGVRPCSALWDDFWFCMRIRSFPAGAVRDEAVRSHYRTKELERYYAPGRPSSEDVWRSRTVDEVLPAGSVFSQPFFAVAGEDVQDDGRSGEQSNGNGHGNGHNANDAVATGVDDASRMVADMERRHKIRQQMGYNT</sequence>
<evidence type="ECO:0000313" key="3">
    <source>
        <dbReference type="Proteomes" id="UP000076874"/>
    </source>
</evidence>
<feature type="compositionally biased region" description="Basic and acidic residues" evidence="1">
    <location>
        <begin position="68"/>
        <end position="78"/>
    </location>
</feature>